<proteinExistence type="predicted"/>
<dbReference type="Proteomes" id="UP000076447">
    <property type="component" value="Unassembled WGS sequence"/>
</dbReference>
<dbReference type="PATRIC" id="fig|43678.3.peg.1670"/>
<keyword evidence="2" id="KW-1133">Transmembrane helix</keyword>
<dbReference type="AlphaFoldDB" id="A0A163RW87"/>
<evidence type="ECO:0000313" key="5">
    <source>
        <dbReference type="EMBL" id="OCI33236.1"/>
    </source>
</evidence>
<accession>A0A163RW87</accession>
<dbReference type="EMBL" id="LRIE01000066">
    <property type="protein sequence ID" value="KZM35765.1"/>
    <property type="molecule type" value="Genomic_DNA"/>
</dbReference>
<feature type="transmembrane region" description="Helical" evidence="2">
    <location>
        <begin position="150"/>
        <end position="180"/>
    </location>
</feature>
<dbReference type="EMBL" id="MAQA01000001">
    <property type="protein sequence ID" value="OCI33236.1"/>
    <property type="molecule type" value="Genomic_DNA"/>
</dbReference>
<sequence>MTSYPPQGPGAPDQDPTPPPNPYLSPGGPTRQPPLVPYQPPAAGIEDAPVEPDPYFPPAGPSGAGFPTAPPPSGGPAHPPYGAPGTPVHGNPYGSPYPPAPGAYPQGQWPPGPTTPYPGAPQGMPPAWQQGPQGPAWTASFAPPPRQSGLALASMITSLAGLALCFFPGIVGLVLGIVALQQISRDGTTGRGYAITGIAVGAVMTALLALWFIGIAAGSV</sequence>
<gene>
    <name evidence="5" type="ORF">OERS_01610</name>
    <name evidence="4" type="ORF">OJAG_15940</name>
</gene>
<reference evidence="4 6" key="1">
    <citation type="submission" date="2016-01" db="EMBL/GenBank/DDBJ databases">
        <title>Genome sequence of Oerskovia enterophila VJag, an agar and cellulose degrading bacterium.</title>
        <authorList>
            <person name="Poehlein A."/>
            <person name="Jag V."/>
            <person name="Bengelsdorf F."/>
            <person name="Duerre P."/>
            <person name="Daniel R."/>
        </authorList>
    </citation>
    <scope>NUCLEOTIDE SEQUENCE [LARGE SCALE GENOMIC DNA]</scope>
    <source>
        <strain evidence="4 6">VJag</strain>
    </source>
</reference>
<feature type="region of interest" description="Disordered" evidence="1">
    <location>
        <begin position="1"/>
        <end position="98"/>
    </location>
</feature>
<feature type="compositionally biased region" description="Pro residues" evidence="1">
    <location>
        <begin position="68"/>
        <end position="82"/>
    </location>
</feature>
<dbReference type="OrthoDB" id="4374883at2"/>
<keyword evidence="2" id="KW-0472">Membrane</keyword>
<evidence type="ECO:0000313" key="4">
    <source>
        <dbReference type="EMBL" id="KZM35765.1"/>
    </source>
</evidence>
<dbReference type="RefSeq" id="WP_056652626.1">
    <property type="nucleotide sequence ID" value="NZ_LRIE01000066.1"/>
</dbReference>
<evidence type="ECO:0000313" key="7">
    <source>
        <dbReference type="Proteomes" id="UP000093412"/>
    </source>
</evidence>
<dbReference type="Proteomes" id="UP000093412">
    <property type="component" value="Unassembled WGS sequence"/>
</dbReference>
<evidence type="ECO:0000259" key="3">
    <source>
        <dbReference type="Pfam" id="PF13828"/>
    </source>
</evidence>
<evidence type="ECO:0000313" key="6">
    <source>
        <dbReference type="Proteomes" id="UP000076447"/>
    </source>
</evidence>
<dbReference type="Pfam" id="PF13828">
    <property type="entry name" value="DUF4190"/>
    <property type="match status" value="1"/>
</dbReference>
<keyword evidence="2" id="KW-0812">Transmembrane</keyword>
<feature type="transmembrane region" description="Helical" evidence="2">
    <location>
        <begin position="192"/>
        <end position="217"/>
    </location>
</feature>
<feature type="compositionally biased region" description="Pro residues" evidence="1">
    <location>
        <begin position="51"/>
        <end position="60"/>
    </location>
</feature>
<protein>
    <recommendedName>
        <fullName evidence="3">DUF4190 domain-containing protein</fullName>
    </recommendedName>
</protein>
<feature type="compositionally biased region" description="Pro residues" evidence="1">
    <location>
        <begin position="31"/>
        <end position="40"/>
    </location>
</feature>
<reference evidence="5 7" key="2">
    <citation type="submission" date="2016-06" db="EMBL/GenBank/DDBJ databases">
        <title>Genome sequence of Oerskovia enterophila DSM 43852.</title>
        <authorList>
            <person name="Poehlein A."/>
            <person name="Jag V."/>
            <person name="Bengelsdorf F.R."/>
            <person name="Daniel R."/>
            <person name="Duerre P."/>
        </authorList>
    </citation>
    <scope>NUCLEOTIDE SEQUENCE [LARGE SCALE GENOMIC DNA]</scope>
    <source>
        <strain evidence="5 7">DSM 43852</strain>
    </source>
</reference>
<evidence type="ECO:0000256" key="2">
    <source>
        <dbReference type="SAM" id="Phobius"/>
    </source>
</evidence>
<comment type="caution">
    <text evidence="4">The sequence shown here is derived from an EMBL/GenBank/DDBJ whole genome shotgun (WGS) entry which is preliminary data.</text>
</comment>
<keyword evidence="7" id="KW-1185">Reference proteome</keyword>
<feature type="domain" description="DUF4190" evidence="3">
    <location>
        <begin position="150"/>
        <end position="210"/>
    </location>
</feature>
<evidence type="ECO:0000256" key="1">
    <source>
        <dbReference type="SAM" id="MobiDB-lite"/>
    </source>
</evidence>
<organism evidence="4 6">
    <name type="scientific">Oerskovia enterophila</name>
    <dbReference type="NCBI Taxonomy" id="43678"/>
    <lineage>
        <taxon>Bacteria</taxon>
        <taxon>Bacillati</taxon>
        <taxon>Actinomycetota</taxon>
        <taxon>Actinomycetes</taxon>
        <taxon>Micrococcales</taxon>
        <taxon>Cellulomonadaceae</taxon>
        <taxon>Oerskovia</taxon>
    </lineage>
</organism>
<dbReference type="STRING" id="43678.OJAG_15940"/>
<dbReference type="InterPro" id="IPR025241">
    <property type="entry name" value="DUF4190"/>
</dbReference>
<name>A0A163RW87_9CELL</name>